<keyword evidence="8" id="KW-0411">Iron-sulfur</keyword>
<dbReference type="InterPro" id="IPR006656">
    <property type="entry name" value="Mopterin_OxRdtase"/>
</dbReference>
<dbReference type="InterPro" id="IPR006657">
    <property type="entry name" value="MoPterin_dinucl-bd_dom"/>
</dbReference>
<dbReference type="RefSeq" id="WP_244411765.1">
    <property type="nucleotide sequence ID" value="NZ_AP025564.1"/>
</dbReference>
<evidence type="ECO:0000256" key="6">
    <source>
        <dbReference type="ARBA" id="ARBA00023002"/>
    </source>
</evidence>
<evidence type="ECO:0000259" key="10">
    <source>
        <dbReference type="Pfam" id="PF01568"/>
    </source>
</evidence>
<dbReference type="InterPro" id="IPR050612">
    <property type="entry name" value="Prok_Mopterin_Oxidored"/>
</dbReference>
<dbReference type="Pfam" id="PF00384">
    <property type="entry name" value="Molybdopterin"/>
    <property type="match status" value="1"/>
</dbReference>
<feature type="domain" description="Molybdopterin dinucleotide-binding" evidence="10">
    <location>
        <begin position="719"/>
        <end position="799"/>
    </location>
</feature>
<gene>
    <name evidence="11" type="ORF">CE91St30_06990</name>
</gene>
<reference evidence="11 12" key="1">
    <citation type="submission" date="2022-01" db="EMBL/GenBank/DDBJ databases">
        <title>Novel bile acid biosynthetic pathways are enriched in the microbiome of centenarians.</title>
        <authorList>
            <person name="Sato Y."/>
            <person name="Atarashi K."/>
            <person name="Plichta R.D."/>
            <person name="Arai Y."/>
            <person name="Sasajima S."/>
            <person name="Kearney M.S."/>
            <person name="Suda W."/>
            <person name="Takeshita K."/>
            <person name="Sasaki T."/>
            <person name="Okamoto S."/>
            <person name="Skelly N.A."/>
            <person name="Okamura Y."/>
            <person name="Vlamakis H."/>
            <person name="Li Y."/>
            <person name="Tanoue T."/>
            <person name="Takei H."/>
            <person name="Nittono H."/>
            <person name="Narushima S."/>
            <person name="Irie J."/>
            <person name="Itoh H."/>
            <person name="Moriya K."/>
            <person name="Sugiura Y."/>
            <person name="Suematsu M."/>
            <person name="Moritoki N."/>
            <person name="Shibata S."/>
            <person name="Littman R.D."/>
            <person name="Fischbach A.M."/>
            <person name="Uwamino Y."/>
            <person name="Inoue T."/>
            <person name="Honda A."/>
            <person name="Hattori M."/>
            <person name="Murai T."/>
            <person name="Xavier J.R."/>
            <person name="Hirose N."/>
            <person name="Honda K."/>
        </authorList>
    </citation>
    <scope>NUCLEOTIDE SEQUENCE [LARGE SCALE GENOMIC DNA]</scope>
    <source>
        <strain evidence="11 12">CE91-St30</strain>
    </source>
</reference>
<keyword evidence="12" id="KW-1185">Reference proteome</keyword>
<evidence type="ECO:0000256" key="8">
    <source>
        <dbReference type="ARBA" id="ARBA00023014"/>
    </source>
</evidence>
<dbReference type="Gene3D" id="2.40.40.20">
    <property type="match status" value="1"/>
</dbReference>
<name>A0ABM7WGK4_9ACTN</name>
<keyword evidence="6" id="KW-0560">Oxidoreductase</keyword>
<dbReference type="SUPFAM" id="SSF53706">
    <property type="entry name" value="Formate dehydrogenase/DMSO reductase, domains 1-3"/>
    <property type="match status" value="1"/>
</dbReference>
<evidence type="ECO:0000256" key="4">
    <source>
        <dbReference type="ARBA" id="ARBA00022723"/>
    </source>
</evidence>
<feature type="domain" description="Molybdopterin oxidoreductase" evidence="9">
    <location>
        <begin position="110"/>
        <end position="618"/>
    </location>
</feature>
<dbReference type="Gene3D" id="3.40.50.740">
    <property type="match status" value="1"/>
</dbReference>
<dbReference type="InterPro" id="IPR006655">
    <property type="entry name" value="Mopterin_OxRdtase_prok_CS"/>
</dbReference>
<dbReference type="Gene3D" id="3.40.228.10">
    <property type="entry name" value="Dimethylsulfoxide Reductase, domain 2"/>
    <property type="match status" value="1"/>
</dbReference>
<dbReference type="EMBL" id="AP025564">
    <property type="protein sequence ID" value="BDE95366.1"/>
    <property type="molecule type" value="Genomic_DNA"/>
</dbReference>
<evidence type="ECO:0000256" key="7">
    <source>
        <dbReference type="ARBA" id="ARBA00023004"/>
    </source>
</evidence>
<evidence type="ECO:0000259" key="9">
    <source>
        <dbReference type="Pfam" id="PF00384"/>
    </source>
</evidence>
<accession>A0ABM7WGK4</accession>
<keyword evidence="5" id="KW-0732">Signal</keyword>
<sequence>MSDVSLNSFKMDMSRRGFVAAAAGVAGLALAGCQPADQTGKVAETAAEATVKTVGVASGYNCSYCYLQGKIKDGKIIGVEPGPLPNRPGNSNACARCMAFVEKVQDENARILHPMRRTGERGSGRFEQISWDEAIEEISAKLKAVMEKNPQAASFWGMTGNLTTLANQSVNRFAFNIGASTWEPEHIMGDHGESIGMFMTCGDPAPGHDGEDWYNSKFLLFFGANKADTYTPVARHIAEARRRGTKLVVVDPRLSSTAAMADQWVPINPGTDPALILAMMNLIFQNDLHDKAYLANYTCAPLLVNDETGEYLHPSEGTYCAWDTASNSVVEIDPADAGGKDDQTSGPESTLALTGSFNVDGVNCHPAMDDLMAEAAKWPIDRTAEVTGVPAEVIHQLALEYAEATPAGIQVTQGTNRTRYTYATSRAAVTLGAVCGNIGKSGGGVGREHLGVPIATTGDAVNFISAGSIFNDGEWYDVGEKSDAFGAFYEVLLGPYSLMADELIAGNAFKSSEFYDAALTGNPVPVDFLYIAISNFINQSPDANKIINEVFPAIDFIVTADPFRTWTTEYSDIVLPVATYWECWDVTNDGPFVRMNQPQIERMGESKSDCEIFSLLAKELGVGDYWSKTDEEWVRTFLGGSEHPGMESFDMDEMLKTGIFARDDGVYGPSYPFGDKKFSTPTGRIEFYRDDLVPFGEQVPTCQRVDDNPEDAFKDTYPLQFIQWHSRAAVHTQGMLPTAIKAIEAEPYLVMNAVDADARGIAHDDVVRAFNDRGSMKLRAFVSDGIIPGTTGMSQGWTPEQFIEGHYQMLTHYTKNAVEEFISATSSPFNDVRIQVEKA</sequence>
<keyword evidence="7" id="KW-0408">Iron</keyword>
<dbReference type="PANTHER" id="PTHR43742:SF6">
    <property type="entry name" value="OXIDOREDUCTASE YYAE-RELATED"/>
    <property type="match status" value="1"/>
</dbReference>
<comment type="similarity">
    <text evidence="2">Belongs to the prokaryotic molybdopterin-containing oxidoreductase family.</text>
</comment>
<proteinExistence type="inferred from homology"/>
<dbReference type="PANTHER" id="PTHR43742">
    <property type="entry name" value="TRIMETHYLAMINE-N-OXIDE REDUCTASE"/>
    <property type="match status" value="1"/>
</dbReference>
<dbReference type="Gene3D" id="3.30.2070.10">
    <property type="entry name" value="Formate dehydrogenase/DMSO reductase"/>
    <property type="match status" value="1"/>
</dbReference>
<dbReference type="Gene3D" id="3.40.50.12440">
    <property type="match status" value="1"/>
</dbReference>
<dbReference type="SUPFAM" id="SSF50692">
    <property type="entry name" value="ADC-like"/>
    <property type="match status" value="1"/>
</dbReference>
<keyword evidence="4" id="KW-0479">Metal-binding</keyword>
<evidence type="ECO:0000256" key="5">
    <source>
        <dbReference type="ARBA" id="ARBA00022729"/>
    </source>
</evidence>
<evidence type="ECO:0000256" key="2">
    <source>
        <dbReference type="ARBA" id="ARBA00010312"/>
    </source>
</evidence>
<dbReference type="PROSITE" id="PS00490">
    <property type="entry name" value="MOLYBDOPTERIN_PROK_2"/>
    <property type="match status" value="1"/>
</dbReference>
<evidence type="ECO:0000313" key="11">
    <source>
        <dbReference type="EMBL" id="BDE95366.1"/>
    </source>
</evidence>
<dbReference type="Proteomes" id="UP001320544">
    <property type="component" value="Chromosome"/>
</dbReference>
<organism evidence="11 12">
    <name type="scientific">Raoultibacter timonensis</name>
    <dbReference type="NCBI Taxonomy" id="1907662"/>
    <lineage>
        <taxon>Bacteria</taxon>
        <taxon>Bacillati</taxon>
        <taxon>Actinomycetota</taxon>
        <taxon>Coriobacteriia</taxon>
        <taxon>Eggerthellales</taxon>
        <taxon>Eggerthellaceae</taxon>
        <taxon>Raoultibacter</taxon>
    </lineage>
</organism>
<comment type="cofactor">
    <cofactor evidence="1">
        <name>Mo-bis(molybdopterin guanine dinucleotide)</name>
        <dbReference type="ChEBI" id="CHEBI:60539"/>
    </cofactor>
</comment>
<keyword evidence="3" id="KW-0500">Molybdenum</keyword>
<protein>
    <submittedName>
        <fullName evidence="11">DMSO reductase subunit A</fullName>
    </submittedName>
</protein>
<evidence type="ECO:0000313" key="12">
    <source>
        <dbReference type="Proteomes" id="UP001320544"/>
    </source>
</evidence>
<evidence type="ECO:0000256" key="1">
    <source>
        <dbReference type="ARBA" id="ARBA00001942"/>
    </source>
</evidence>
<dbReference type="Pfam" id="PF01568">
    <property type="entry name" value="Molydop_binding"/>
    <property type="match status" value="1"/>
</dbReference>
<dbReference type="InterPro" id="IPR006311">
    <property type="entry name" value="TAT_signal"/>
</dbReference>
<dbReference type="InterPro" id="IPR009010">
    <property type="entry name" value="Asp_de-COase-like_dom_sf"/>
</dbReference>
<evidence type="ECO:0000256" key="3">
    <source>
        <dbReference type="ARBA" id="ARBA00022505"/>
    </source>
</evidence>
<dbReference type="PROSITE" id="PS51318">
    <property type="entry name" value="TAT"/>
    <property type="match status" value="1"/>
</dbReference>